<proteinExistence type="inferred from homology"/>
<evidence type="ECO:0000313" key="6">
    <source>
        <dbReference type="Proteomes" id="UP001360560"/>
    </source>
</evidence>
<comment type="caution">
    <text evidence="5">The sequence shown here is derived from an EMBL/GenBank/DDBJ whole genome shotgun (WGS) entry which is preliminary data.</text>
</comment>
<evidence type="ECO:0000256" key="2">
    <source>
        <dbReference type="ARBA" id="ARBA00011814"/>
    </source>
</evidence>
<dbReference type="EMBL" id="BTFZ01000011">
    <property type="protein sequence ID" value="GMM36027.1"/>
    <property type="molecule type" value="Genomic_DNA"/>
</dbReference>
<evidence type="ECO:0000313" key="5">
    <source>
        <dbReference type="EMBL" id="GMM36027.1"/>
    </source>
</evidence>
<keyword evidence="6" id="KW-1185">Reference proteome</keyword>
<keyword evidence="5" id="KW-0830">Ubiquinone</keyword>
<name>A0AAV5QMK0_9ASCO</name>
<comment type="subunit">
    <text evidence="2">Interacts with coenzyme Q.</text>
</comment>
<dbReference type="GeneID" id="90074002"/>
<evidence type="ECO:0000259" key="4">
    <source>
        <dbReference type="Pfam" id="PF03364"/>
    </source>
</evidence>
<dbReference type="InterPro" id="IPR023393">
    <property type="entry name" value="START-like_dom_sf"/>
</dbReference>
<dbReference type="Gene3D" id="3.30.530.20">
    <property type="match status" value="1"/>
</dbReference>
<comment type="function">
    <text evidence="3">Required for the function of coenzyme Q in the respiratory chain. May serve as a chaperone or may be involved in the transport of Q6 from its site of synthesis to the catalytic sites of the respiratory complexes.</text>
</comment>
<dbReference type="Proteomes" id="UP001360560">
    <property type="component" value="Unassembled WGS sequence"/>
</dbReference>
<sequence>MILLRQLRSSSLLPKRIISLNQSRSFFGGSQPQEYTIRKKINQPSDIFFKVVSGVDQYHKFVPYCTESFVTRYDQSDLPAEGGLKVGFKEFNEKFVCRIKCENNQDEPKLVEAESLSDNLFDHLKMKWYIEEDPKRPSATKMILHLNYKFSNPLYNTVSALFAENITKIMIKAFTKRAIEIKTEQQKQKQ</sequence>
<dbReference type="GO" id="GO:0048039">
    <property type="term" value="F:ubiquinone binding"/>
    <property type="evidence" value="ECO:0007669"/>
    <property type="project" value="InterPro"/>
</dbReference>
<dbReference type="PANTHER" id="PTHR12901">
    <property type="entry name" value="SPERM PROTEIN HOMOLOG"/>
    <property type="match status" value="1"/>
</dbReference>
<dbReference type="GO" id="GO:0005739">
    <property type="term" value="C:mitochondrion"/>
    <property type="evidence" value="ECO:0007669"/>
    <property type="project" value="TreeGrafter"/>
</dbReference>
<dbReference type="InterPro" id="IPR044996">
    <property type="entry name" value="COQ10-like"/>
</dbReference>
<accession>A0AAV5QMK0</accession>
<protein>
    <submittedName>
        <fullName evidence="5">Ubiquinone-binding protein</fullName>
    </submittedName>
</protein>
<gene>
    <name evidence="5" type="ORF">DASC09_033520</name>
</gene>
<comment type="similarity">
    <text evidence="1">Belongs to the COQ10 family.</text>
</comment>
<dbReference type="AlphaFoldDB" id="A0AAV5QMK0"/>
<dbReference type="PANTHER" id="PTHR12901:SF10">
    <property type="entry name" value="COENZYME Q-BINDING PROTEIN COQ10, MITOCHONDRIAL"/>
    <property type="match status" value="1"/>
</dbReference>
<dbReference type="CDD" id="cd07813">
    <property type="entry name" value="COQ10p_like"/>
    <property type="match status" value="1"/>
</dbReference>
<reference evidence="5 6" key="1">
    <citation type="journal article" date="2023" name="Elife">
        <title>Identification of key yeast species and microbe-microbe interactions impacting larval growth of Drosophila in the wild.</title>
        <authorList>
            <person name="Mure A."/>
            <person name="Sugiura Y."/>
            <person name="Maeda R."/>
            <person name="Honda K."/>
            <person name="Sakurai N."/>
            <person name="Takahashi Y."/>
            <person name="Watada M."/>
            <person name="Katoh T."/>
            <person name="Gotoh A."/>
            <person name="Gotoh Y."/>
            <person name="Taniguchi I."/>
            <person name="Nakamura K."/>
            <person name="Hayashi T."/>
            <person name="Katayama T."/>
            <person name="Uemura T."/>
            <person name="Hattori Y."/>
        </authorList>
    </citation>
    <scope>NUCLEOTIDE SEQUENCE [LARGE SCALE GENOMIC DNA]</scope>
    <source>
        <strain evidence="5 6">SC-9</strain>
    </source>
</reference>
<feature type="domain" description="Coenzyme Q-binding protein COQ10 START" evidence="4">
    <location>
        <begin position="46"/>
        <end position="175"/>
    </location>
</feature>
<dbReference type="GO" id="GO:0045333">
    <property type="term" value="P:cellular respiration"/>
    <property type="evidence" value="ECO:0007669"/>
    <property type="project" value="InterPro"/>
</dbReference>
<evidence type="ECO:0000256" key="3">
    <source>
        <dbReference type="ARBA" id="ARBA00024947"/>
    </source>
</evidence>
<organism evidence="5 6">
    <name type="scientific">Saccharomycopsis crataegensis</name>
    <dbReference type="NCBI Taxonomy" id="43959"/>
    <lineage>
        <taxon>Eukaryota</taxon>
        <taxon>Fungi</taxon>
        <taxon>Dikarya</taxon>
        <taxon>Ascomycota</taxon>
        <taxon>Saccharomycotina</taxon>
        <taxon>Saccharomycetes</taxon>
        <taxon>Saccharomycopsidaceae</taxon>
        <taxon>Saccharomycopsis</taxon>
    </lineage>
</organism>
<dbReference type="InterPro" id="IPR005031">
    <property type="entry name" value="COQ10_START"/>
</dbReference>
<evidence type="ECO:0000256" key="1">
    <source>
        <dbReference type="ARBA" id="ARBA00006885"/>
    </source>
</evidence>
<dbReference type="Pfam" id="PF03364">
    <property type="entry name" value="Polyketide_cyc"/>
    <property type="match status" value="1"/>
</dbReference>
<dbReference type="RefSeq" id="XP_064853023.1">
    <property type="nucleotide sequence ID" value="XM_064996951.1"/>
</dbReference>
<dbReference type="SUPFAM" id="SSF55961">
    <property type="entry name" value="Bet v1-like"/>
    <property type="match status" value="1"/>
</dbReference>